<evidence type="ECO:0000313" key="3">
    <source>
        <dbReference type="EMBL" id="RJE16848.1"/>
    </source>
</evidence>
<dbReference type="GO" id="GO:0004421">
    <property type="term" value="F:hydroxymethylglutaryl-CoA synthase activity"/>
    <property type="evidence" value="ECO:0007669"/>
    <property type="project" value="InterPro"/>
</dbReference>
<dbReference type="GO" id="GO:0010142">
    <property type="term" value="P:farnesyl diphosphate biosynthetic process, mevalonate pathway"/>
    <property type="evidence" value="ECO:0007669"/>
    <property type="project" value="InterPro"/>
</dbReference>
<sequence length="104" mass="11229">TDKTVEKTFMALTKKRFAERVQPAIQVATMCGNMYCGSVYGGLVGLISNIAPKTLHGKRVGVFSYGSGLASSMFSLKVVGDTTEMATKLNPQERLDARRVVAPE</sequence>
<gene>
    <name evidence="3" type="ORF">PHISCL_10815</name>
</gene>
<dbReference type="GO" id="GO:0006084">
    <property type="term" value="P:acetyl-CoA metabolic process"/>
    <property type="evidence" value="ECO:0007669"/>
    <property type="project" value="InterPro"/>
</dbReference>
<name>A0A3A2Z169_9EURO</name>
<proteinExistence type="predicted"/>
<comment type="caution">
    <text evidence="3">The sequence shown here is derived from an EMBL/GenBank/DDBJ whole genome shotgun (WGS) entry which is preliminary data.</text>
</comment>
<feature type="non-terminal residue" evidence="3">
    <location>
        <position position="104"/>
    </location>
</feature>
<dbReference type="SUPFAM" id="SSF53901">
    <property type="entry name" value="Thiolase-like"/>
    <property type="match status" value="1"/>
</dbReference>
<dbReference type="AlphaFoldDB" id="A0A3A2Z169"/>
<dbReference type="PANTHER" id="PTHR43323:SF2">
    <property type="entry name" value="HYDROXYMETHYLGLUTARYL-COA SYNTHASE"/>
    <property type="match status" value="1"/>
</dbReference>
<evidence type="ECO:0000259" key="2">
    <source>
        <dbReference type="Pfam" id="PF08540"/>
    </source>
</evidence>
<dbReference type="GO" id="GO:0006696">
    <property type="term" value="P:ergosterol biosynthetic process"/>
    <property type="evidence" value="ECO:0007669"/>
    <property type="project" value="TreeGrafter"/>
</dbReference>
<dbReference type="EMBL" id="MVGC01002406">
    <property type="protein sequence ID" value="RJE16848.1"/>
    <property type="molecule type" value="Genomic_DNA"/>
</dbReference>
<organism evidence="3 4">
    <name type="scientific">Aspergillus sclerotialis</name>
    <dbReference type="NCBI Taxonomy" id="2070753"/>
    <lineage>
        <taxon>Eukaryota</taxon>
        <taxon>Fungi</taxon>
        <taxon>Dikarya</taxon>
        <taxon>Ascomycota</taxon>
        <taxon>Pezizomycotina</taxon>
        <taxon>Eurotiomycetes</taxon>
        <taxon>Eurotiomycetidae</taxon>
        <taxon>Eurotiales</taxon>
        <taxon>Aspergillaceae</taxon>
        <taxon>Aspergillus</taxon>
        <taxon>Aspergillus subgen. Polypaecilum</taxon>
    </lineage>
</organism>
<dbReference type="Proteomes" id="UP000266188">
    <property type="component" value="Unassembled WGS sequence"/>
</dbReference>
<keyword evidence="1" id="KW-0808">Transferase</keyword>
<dbReference type="InterPro" id="IPR016039">
    <property type="entry name" value="Thiolase-like"/>
</dbReference>
<dbReference type="STRING" id="2070753.A0A3A2Z169"/>
<dbReference type="OrthoDB" id="1269963at2759"/>
<evidence type="ECO:0000313" key="4">
    <source>
        <dbReference type="Proteomes" id="UP000266188"/>
    </source>
</evidence>
<dbReference type="Pfam" id="PF08540">
    <property type="entry name" value="HMG_CoA_synt_C"/>
    <property type="match status" value="1"/>
</dbReference>
<accession>A0A3A2Z169</accession>
<evidence type="ECO:0000256" key="1">
    <source>
        <dbReference type="ARBA" id="ARBA00022679"/>
    </source>
</evidence>
<keyword evidence="4" id="KW-1185">Reference proteome</keyword>
<dbReference type="PANTHER" id="PTHR43323">
    <property type="entry name" value="3-HYDROXY-3-METHYLGLUTARYL COENZYME A SYNTHASE"/>
    <property type="match status" value="1"/>
</dbReference>
<reference evidence="4" key="1">
    <citation type="submission" date="2017-02" db="EMBL/GenBank/DDBJ databases">
        <authorList>
            <person name="Tafer H."/>
            <person name="Lopandic K."/>
        </authorList>
    </citation>
    <scope>NUCLEOTIDE SEQUENCE [LARGE SCALE GENOMIC DNA]</scope>
    <source>
        <strain evidence="4">CBS 366.77</strain>
    </source>
</reference>
<protein>
    <submittedName>
        <fullName evidence="3">Hydroxymethylglutaryl-CoA synthase</fullName>
    </submittedName>
</protein>
<dbReference type="Gene3D" id="3.40.47.10">
    <property type="match status" value="1"/>
</dbReference>
<dbReference type="InterPro" id="IPR013746">
    <property type="entry name" value="HMG_CoA_synt_C_dom"/>
</dbReference>
<feature type="domain" description="Hydroxymethylglutaryl-coenzyme A synthase C-terminal" evidence="2">
    <location>
        <begin position="1"/>
        <end position="104"/>
    </location>
</feature>
<feature type="non-terminal residue" evidence="3">
    <location>
        <position position="1"/>
    </location>
</feature>